<dbReference type="Gene3D" id="1.10.287.70">
    <property type="match status" value="2"/>
</dbReference>
<feature type="transmembrane region" description="Helical" evidence="10">
    <location>
        <begin position="276"/>
        <end position="298"/>
    </location>
</feature>
<feature type="transmembrane region" description="Helical" evidence="10">
    <location>
        <begin position="420"/>
        <end position="439"/>
    </location>
</feature>
<evidence type="ECO:0000256" key="7">
    <source>
        <dbReference type="ARBA" id="ARBA00023303"/>
    </source>
</evidence>
<feature type="transmembrane region" description="Helical" evidence="10">
    <location>
        <begin position="137"/>
        <end position="165"/>
    </location>
</feature>
<comment type="caution">
    <text evidence="12">The sequence shown here is derived from an EMBL/GenBank/DDBJ whole genome shotgun (WGS) entry which is preliminary data.</text>
</comment>
<proteinExistence type="inferred from homology"/>
<gene>
    <name evidence="12" type="ORF">TCE0_034r11101</name>
</gene>
<feature type="transmembrane region" description="Helical" evidence="10">
    <location>
        <begin position="451"/>
        <end position="468"/>
    </location>
</feature>
<feature type="region of interest" description="Disordered" evidence="9">
    <location>
        <begin position="535"/>
        <end position="566"/>
    </location>
</feature>
<feature type="transmembrane region" description="Helical" evidence="10">
    <location>
        <begin position="220"/>
        <end position="238"/>
    </location>
</feature>
<evidence type="ECO:0000256" key="3">
    <source>
        <dbReference type="ARBA" id="ARBA00022692"/>
    </source>
</evidence>
<dbReference type="InterPro" id="IPR013099">
    <property type="entry name" value="K_chnl_dom"/>
</dbReference>
<evidence type="ECO:0000256" key="8">
    <source>
        <dbReference type="RuleBase" id="RU003857"/>
    </source>
</evidence>
<dbReference type="GO" id="GO:0022841">
    <property type="term" value="F:potassium ion leak channel activity"/>
    <property type="evidence" value="ECO:0007669"/>
    <property type="project" value="TreeGrafter"/>
</dbReference>
<evidence type="ECO:0000256" key="2">
    <source>
        <dbReference type="ARBA" id="ARBA00022448"/>
    </source>
</evidence>
<keyword evidence="6 10" id="KW-0472">Membrane</keyword>
<keyword evidence="3 8" id="KW-0812">Transmembrane</keyword>
<feature type="transmembrane region" description="Helical" evidence="10">
    <location>
        <begin position="393"/>
        <end position="414"/>
    </location>
</feature>
<dbReference type="AlphaFoldDB" id="A0A6V8HEN7"/>
<evidence type="ECO:0000313" key="12">
    <source>
        <dbReference type="EMBL" id="GAM39499.1"/>
    </source>
</evidence>
<organism evidence="12 13">
    <name type="scientific">Talaromyces pinophilus</name>
    <name type="common">Penicillium pinophilum</name>
    <dbReference type="NCBI Taxonomy" id="128442"/>
    <lineage>
        <taxon>Eukaryota</taxon>
        <taxon>Fungi</taxon>
        <taxon>Dikarya</taxon>
        <taxon>Ascomycota</taxon>
        <taxon>Pezizomycotina</taxon>
        <taxon>Eurotiomycetes</taxon>
        <taxon>Eurotiomycetidae</taxon>
        <taxon>Eurotiales</taxon>
        <taxon>Trichocomaceae</taxon>
        <taxon>Talaromyces</taxon>
        <taxon>Talaromyces sect. Talaromyces</taxon>
    </lineage>
</organism>
<dbReference type="InterPro" id="IPR003280">
    <property type="entry name" value="2pore_dom_K_chnl"/>
</dbReference>
<keyword evidence="7 8" id="KW-0407">Ion channel</keyword>
<dbReference type="SUPFAM" id="SSF81324">
    <property type="entry name" value="Voltage-gated potassium channels"/>
    <property type="match status" value="2"/>
</dbReference>
<feature type="compositionally biased region" description="Basic and acidic residues" evidence="9">
    <location>
        <begin position="556"/>
        <end position="566"/>
    </location>
</feature>
<dbReference type="GO" id="GO:0005886">
    <property type="term" value="C:plasma membrane"/>
    <property type="evidence" value="ECO:0007669"/>
    <property type="project" value="TreeGrafter"/>
</dbReference>
<feature type="transmembrane region" description="Helical" evidence="10">
    <location>
        <begin position="177"/>
        <end position="200"/>
    </location>
</feature>
<evidence type="ECO:0000256" key="9">
    <source>
        <dbReference type="SAM" id="MobiDB-lite"/>
    </source>
</evidence>
<keyword evidence="2 8" id="KW-0813">Transport</keyword>
<comment type="subcellular location">
    <subcellularLocation>
        <location evidence="1">Membrane</location>
        <topology evidence="1">Multi-pass membrane protein</topology>
    </subcellularLocation>
</comment>
<dbReference type="FunFam" id="1.10.287.70:FF:000182">
    <property type="entry name" value="Outward-rectifier potassium channel TOK1"/>
    <property type="match status" value="1"/>
</dbReference>
<evidence type="ECO:0000256" key="5">
    <source>
        <dbReference type="ARBA" id="ARBA00023065"/>
    </source>
</evidence>
<dbReference type="PANTHER" id="PTHR11003">
    <property type="entry name" value="POTASSIUM CHANNEL, SUBFAMILY K"/>
    <property type="match status" value="1"/>
</dbReference>
<evidence type="ECO:0000256" key="10">
    <source>
        <dbReference type="SAM" id="Phobius"/>
    </source>
</evidence>
<dbReference type="GO" id="GO:0030322">
    <property type="term" value="P:stabilization of membrane potential"/>
    <property type="evidence" value="ECO:0007669"/>
    <property type="project" value="TreeGrafter"/>
</dbReference>
<keyword evidence="4 10" id="KW-1133">Transmembrane helix</keyword>
<evidence type="ECO:0000259" key="11">
    <source>
        <dbReference type="Pfam" id="PF07885"/>
    </source>
</evidence>
<feature type="domain" description="Potassium channel" evidence="11">
    <location>
        <begin position="403"/>
        <end position="474"/>
    </location>
</feature>
<sequence>MDSNDSAEGPNIVFRAENEAEGYRSRWLWSLSQFREAFNEWQNGEEGQTQDWWVASTAIPLVAATTAPLANLMSVVALVTSWRNEIHPSQLDSQGRTLQTGIKDPDWCLGLNASSLAFGVLGNLFLLFNFTQKMRYIVALPASIGLWFLATGVLAGIIASVHIYVPPVPPDQTFSQGYWSAVIAAVLYFILAVMLMINMLGYVLGHYPQHFALTDDQRTLILQTTSFMVWLAVGAAMYQQLVDITFSDALYFSDVTVLTLGYGDITTGNDVARGLIFPYAVIGIIILALIIASISRFARELTNANVVKGHLHRRRVEVLKRSTTIDEEYERTHDGPRRQIQANKLAGQRTPLQNMVSNLMTPNRSRTLIMREEKDRFNAMRAIQDETLRFRRWMSLFMSLIAFAVVWCGGAGIFSRLEGITYFNALYFGFCSLLTIGYGDITPQSNGGRPFFIVWSLIAIPTMTILISKMSDTILAAVDSATNYIAEFTVLPKEGRYVECMSQFPIIRDWLERRAERIRIERGFTVGGQDLENIDESTGKRRAAADYERAQPPPRTAEELEKHRRSPPELARDLIFAIRRVTQDVVGGEIKRYTYEEWVEFTQLIRFTNPNTTQQGAEIELDENEWGLIEWDWMGENSPMMAEQTESEWVLNRLTESLLRYMARIESQHEGDSRQRQCLSISDEDWGKDVGPRAESSSSSDSKIRKTASEPATT</sequence>
<evidence type="ECO:0000313" key="13">
    <source>
        <dbReference type="Proteomes" id="UP000053095"/>
    </source>
</evidence>
<evidence type="ECO:0000256" key="1">
    <source>
        <dbReference type="ARBA" id="ARBA00004141"/>
    </source>
</evidence>
<dbReference type="PRINTS" id="PR01333">
    <property type="entry name" value="2POREKCHANEL"/>
</dbReference>
<protein>
    <submittedName>
        <fullName evidence="12">Ion channel</fullName>
    </submittedName>
</protein>
<keyword evidence="13" id="KW-1185">Reference proteome</keyword>
<dbReference type="Pfam" id="PF07885">
    <property type="entry name" value="Ion_trans_2"/>
    <property type="match status" value="2"/>
</dbReference>
<evidence type="ECO:0000256" key="4">
    <source>
        <dbReference type="ARBA" id="ARBA00022989"/>
    </source>
</evidence>
<dbReference type="PANTHER" id="PTHR11003:SF342">
    <property type="entry name" value="OUTWARD-RECTIFIER POTASSIUM CHANNEL TOK1"/>
    <property type="match status" value="1"/>
</dbReference>
<feature type="domain" description="Potassium channel" evidence="11">
    <location>
        <begin position="227"/>
        <end position="299"/>
    </location>
</feature>
<reference evidence="13" key="1">
    <citation type="journal article" date="2015" name="Genome Announc.">
        <title>Draft genome sequence of Talaromyces cellulolyticus strain Y-94, a source of lignocellulosic biomass-degrading enzymes.</title>
        <authorList>
            <person name="Fujii T."/>
            <person name="Koike H."/>
            <person name="Sawayama S."/>
            <person name="Yano S."/>
            <person name="Inoue H."/>
        </authorList>
    </citation>
    <scope>NUCLEOTIDE SEQUENCE [LARGE SCALE GENOMIC DNA]</scope>
    <source>
        <strain evidence="13">Y-94</strain>
    </source>
</reference>
<keyword evidence="5 8" id="KW-0406">Ion transport</keyword>
<dbReference type="Proteomes" id="UP000053095">
    <property type="component" value="Unassembled WGS sequence"/>
</dbReference>
<dbReference type="EMBL" id="DF933830">
    <property type="protein sequence ID" value="GAM39499.1"/>
    <property type="molecule type" value="Genomic_DNA"/>
</dbReference>
<feature type="compositionally biased region" description="Basic and acidic residues" evidence="9">
    <location>
        <begin position="537"/>
        <end position="549"/>
    </location>
</feature>
<accession>A0A6V8HEN7</accession>
<dbReference type="GO" id="GO:0015271">
    <property type="term" value="F:outward rectifier potassium channel activity"/>
    <property type="evidence" value="ECO:0007669"/>
    <property type="project" value="TreeGrafter"/>
</dbReference>
<name>A0A6V8HEN7_TALPI</name>
<feature type="region of interest" description="Disordered" evidence="9">
    <location>
        <begin position="672"/>
        <end position="714"/>
    </location>
</feature>
<feature type="transmembrane region" description="Helical" evidence="10">
    <location>
        <begin position="109"/>
        <end position="130"/>
    </location>
</feature>
<evidence type="ECO:0000256" key="6">
    <source>
        <dbReference type="ARBA" id="ARBA00023136"/>
    </source>
</evidence>
<comment type="similarity">
    <text evidence="8">Belongs to the two pore domain potassium channel (TC 1.A.1.8) family.</text>
</comment>